<feature type="transmembrane region" description="Helical" evidence="1">
    <location>
        <begin position="56"/>
        <end position="76"/>
    </location>
</feature>
<dbReference type="InterPro" id="IPR045924">
    <property type="entry name" value="DUF6343"/>
</dbReference>
<evidence type="ECO:0000313" key="2">
    <source>
        <dbReference type="EMBL" id="MBE1606049.1"/>
    </source>
</evidence>
<reference evidence="2" key="1">
    <citation type="submission" date="2020-10" db="EMBL/GenBank/DDBJ databases">
        <title>Sequencing the genomes of 1000 actinobacteria strains.</title>
        <authorList>
            <person name="Klenk H.-P."/>
        </authorList>
    </citation>
    <scope>NUCLEOTIDE SEQUENCE</scope>
    <source>
        <strain evidence="2">DSM 45354</strain>
    </source>
</reference>
<dbReference type="EMBL" id="JADBEM010000001">
    <property type="protein sequence ID" value="MBE1606049.1"/>
    <property type="molecule type" value="Genomic_DNA"/>
</dbReference>
<protein>
    <submittedName>
        <fullName evidence="2">NhaP-type Na+/H+ or K+/H+ antiporter</fullName>
    </submittedName>
</protein>
<accession>A0A927R930</accession>
<sequence>MSAPTNRRSGTEPTTARSAYGLRRVLALVALVGGVIGAVAFALAARSPGGTAGGEWVASAICVVVALTAVVDLAFLHTRQDRPNRPNRP</sequence>
<dbReference type="RefSeq" id="WP_192750243.1">
    <property type="nucleotide sequence ID" value="NZ_BAABJL010000025.1"/>
</dbReference>
<dbReference type="Pfam" id="PF19870">
    <property type="entry name" value="DUF6343"/>
    <property type="match status" value="1"/>
</dbReference>
<keyword evidence="1" id="KW-0472">Membrane</keyword>
<evidence type="ECO:0000256" key="1">
    <source>
        <dbReference type="SAM" id="Phobius"/>
    </source>
</evidence>
<keyword evidence="1" id="KW-1133">Transmembrane helix</keyword>
<feature type="transmembrane region" description="Helical" evidence="1">
    <location>
        <begin position="25"/>
        <end position="44"/>
    </location>
</feature>
<dbReference type="AlphaFoldDB" id="A0A927R930"/>
<gene>
    <name evidence="2" type="ORF">HEB94_002897</name>
</gene>
<keyword evidence="1" id="KW-0812">Transmembrane</keyword>
<name>A0A927R930_9ACTN</name>
<comment type="caution">
    <text evidence="2">The sequence shown here is derived from an EMBL/GenBank/DDBJ whole genome shotgun (WGS) entry which is preliminary data.</text>
</comment>
<organism evidence="2 3">
    <name type="scientific">Actinopolymorpha pittospori</name>
    <dbReference type="NCBI Taxonomy" id="648752"/>
    <lineage>
        <taxon>Bacteria</taxon>
        <taxon>Bacillati</taxon>
        <taxon>Actinomycetota</taxon>
        <taxon>Actinomycetes</taxon>
        <taxon>Propionibacteriales</taxon>
        <taxon>Actinopolymorphaceae</taxon>
        <taxon>Actinopolymorpha</taxon>
    </lineage>
</organism>
<proteinExistence type="predicted"/>
<dbReference type="Proteomes" id="UP000638648">
    <property type="component" value="Unassembled WGS sequence"/>
</dbReference>
<keyword evidence="3" id="KW-1185">Reference proteome</keyword>
<evidence type="ECO:0000313" key="3">
    <source>
        <dbReference type="Proteomes" id="UP000638648"/>
    </source>
</evidence>